<evidence type="ECO:0000259" key="3">
    <source>
        <dbReference type="PROSITE" id="PS51767"/>
    </source>
</evidence>
<dbReference type="Pfam" id="PF00026">
    <property type="entry name" value="Asp"/>
    <property type="match status" value="1"/>
</dbReference>
<dbReference type="GO" id="GO:0006508">
    <property type="term" value="P:proteolysis"/>
    <property type="evidence" value="ECO:0007669"/>
    <property type="project" value="InterPro"/>
</dbReference>
<protein>
    <recommendedName>
        <fullName evidence="3">Peptidase A1 domain-containing protein</fullName>
    </recommendedName>
</protein>
<dbReference type="GeneID" id="28967619"/>
<keyword evidence="2" id="KW-0732">Signal</keyword>
<dbReference type="AlphaFoldDB" id="A0AAJ8KPB9"/>
<reference evidence="4" key="2">
    <citation type="submission" date="2024-02" db="EMBL/GenBank/DDBJ databases">
        <title>Comparative genomics of Cryptococcus and Kwoniella reveals pathogenesis evolution and contrasting modes of karyotype evolution via chromosome fusion or intercentromeric recombination.</title>
        <authorList>
            <person name="Coelho M.A."/>
            <person name="David-Palma M."/>
            <person name="Shea T."/>
            <person name="Bowers K."/>
            <person name="McGinley-Smith S."/>
            <person name="Mohammad A.W."/>
            <person name="Gnirke A."/>
            <person name="Yurkov A.M."/>
            <person name="Nowrousian M."/>
            <person name="Sun S."/>
            <person name="Cuomo C.A."/>
            <person name="Heitman J."/>
        </authorList>
    </citation>
    <scope>NUCLEOTIDE SEQUENCE</scope>
    <source>
        <strain evidence="4">CBS 10117</strain>
    </source>
</reference>
<name>A0AAJ8KPB9_9TREE</name>
<proteinExistence type="inferred from homology"/>
<organism evidence="4 5">
    <name type="scientific">Kwoniella dejecticola CBS 10117</name>
    <dbReference type="NCBI Taxonomy" id="1296121"/>
    <lineage>
        <taxon>Eukaryota</taxon>
        <taxon>Fungi</taxon>
        <taxon>Dikarya</taxon>
        <taxon>Basidiomycota</taxon>
        <taxon>Agaricomycotina</taxon>
        <taxon>Tremellomycetes</taxon>
        <taxon>Tremellales</taxon>
        <taxon>Cryptococcaceae</taxon>
        <taxon>Kwoniella</taxon>
    </lineage>
</organism>
<dbReference type="InterPro" id="IPR034164">
    <property type="entry name" value="Pepsin-like_dom"/>
</dbReference>
<evidence type="ECO:0000256" key="2">
    <source>
        <dbReference type="SAM" id="SignalP"/>
    </source>
</evidence>
<dbReference type="PRINTS" id="PR00792">
    <property type="entry name" value="PEPSIN"/>
</dbReference>
<feature type="signal peptide" evidence="2">
    <location>
        <begin position="1"/>
        <end position="18"/>
    </location>
</feature>
<dbReference type="PANTHER" id="PTHR47966">
    <property type="entry name" value="BETA-SITE APP-CLEAVING ENZYME, ISOFORM A-RELATED"/>
    <property type="match status" value="1"/>
</dbReference>
<dbReference type="InterPro" id="IPR033121">
    <property type="entry name" value="PEPTIDASE_A1"/>
</dbReference>
<dbReference type="EMBL" id="CP144533">
    <property type="protein sequence ID" value="WWC61320.1"/>
    <property type="molecule type" value="Genomic_DNA"/>
</dbReference>
<dbReference type="KEGG" id="kdj:28967619"/>
<feature type="chain" id="PRO_5042483928" description="Peptidase A1 domain-containing protein" evidence="2">
    <location>
        <begin position="19"/>
        <end position="379"/>
    </location>
</feature>
<evidence type="ECO:0000313" key="4">
    <source>
        <dbReference type="EMBL" id="WWC61320.1"/>
    </source>
</evidence>
<comment type="similarity">
    <text evidence="1">Belongs to the peptidase A1 family.</text>
</comment>
<dbReference type="SUPFAM" id="SSF50630">
    <property type="entry name" value="Acid proteases"/>
    <property type="match status" value="1"/>
</dbReference>
<dbReference type="Proteomes" id="UP000078595">
    <property type="component" value="Chromosome 4"/>
</dbReference>
<accession>A0AAJ8KPB9</accession>
<dbReference type="InterPro" id="IPR001461">
    <property type="entry name" value="Aspartic_peptidase_A1"/>
</dbReference>
<keyword evidence="5" id="KW-1185">Reference proteome</keyword>
<dbReference type="Gene3D" id="2.40.70.10">
    <property type="entry name" value="Acid Proteases"/>
    <property type="match status" value="2"/>
</dbReference>
<dbReference type="PROSITE" id="PS51767">
    <property type="entry name" value="PEPTIDASE_A1"/>
    <property type="match status" value="1"/>
</dbReference>
<dbReference type="CDD" id="cd05471">
    <property type="entry name" value="pepsin_like"/>
    <property type="match status" value="1"/>
</dbReference>
<evidence type="ECO:0000313" key="5">
    <source>
        <dbReference type="Proteomes" id="UP000078595"/>
    </source>
</evidence>
<dbReference type="RefSeq" id="XP_065824938.1">
    <property type="nucleotide sequence ID" value="XM_065968866.1"/>
</dbReference>
<gene>
    <name evidence="4" type="ORF">I303_103901</name>
</gene>
<dbReference type="InterPro" id="IPR021109">
    <property type="entry name" value="Peptidase_aspartic_dom_sf"/>
</dbReference>
<dbReference type="GO" id="GO:0004190">
    <property type="term" value="F:aspartic-type endopeptidase activity"/>
    <property type="evidence" value="ECO:0007669"/>
    <property type="project" value="InterPro"/>
</dbReference>
<reference evidence="4" key="1">
    <citation type="submission" date="2013-07" db="EMBL/GenBank/DDBJ databases">
        <authorList>
            <consortium name="The Broad Institute Genome Sequencing Platform"/>
            <person name="Cuomo C."/>
            <person name="Litvintseva A."/>
            <person name="Chen Y."/>
            <person name="Heitman J."/>
            <person name="Sun S."/>
            <person name="Springer D."/>
            <person name="Dromer F."/>
            <person name="Young S.K."/>
            <person name="Zeng Q."/>
            <person name="Gargeya S."/>
            <person name="Fitzgerald M."/>
            <person name="Abouelleil A."/>
            <person name="Alvarado L."/>
            <person name="Berlin A.M."/>
            <person name="Chapman S.B."/>
            <person name="Dewar J."/>
            <person name="Goldberg J."/>
            <person name="Griggs A."/>
            <person name="Gujja S."/>
            <person name="Hansen M."/>
            <person name="Howarth C."/>
            <person name="Imamovic A."/>
            <person name="Larimer J."/>
            <person name="McCowan C."/>
            <person name="Murphy C."/>
            <person name="Pearson M."/>
            <person name="Priest M."/>
            <person name="Roberts A."/>
            <person name="Saif S."/>
            <person name="Shea T."/>
            <person name="Sykes S."/>
            <person name="Wortman J."/>
            <person name="Nusbaum C."/>
            <person name="Birren B."/>
        </authorList>
    </citation>
    <scope>NUCLEOTIDE SEQUENCE</scope>
    <source>
        <strain evidence="4">CBS 10117</strain>
    </source>
</reference>
<sequence length="379" mass="40655">MLRFITSAGLIIVHLTQATPVSRSQYLTNSPAAFPASALDKRVDDKPIPLKRDESGGIFTVDMVIDGILLPLHVDTGSSQLWAAHESCQSCQDAHMVVIDTPLPDGCVGEEKIQYAAGTLSGCLTNTSVSLGQYSVENLTILLATNISKEVAANGDLYSGTLGLADDKLTNSNTSTFVSALYAAKQISEPEMGFYLPGGNATDDQGQMVFGNPSDSQHATSNEPVNLERARPEDGVYVVNLTEVSVGGESVAAQQIAVLDTGSIGIGIPSSISEDIFDKVYGDTTEDHGGRKVDCQSPANTGNDISLDFHFKDKTFSVKYEELVSKPEDDGTCWALIGTYDGVEEADEKWVLGEAFLHRVYHTVNFKTGAVKLYDLEDN</sequence>
<feature type="domain" description="Peptidase A1" evidence="3">
    <location>
        <begin position="59"/>
        <end position="374"/>
    </location>
</feature>
<dbReference type="PANTHER" id="PTHR47966:SF57">
    <property type="entry name" value="PEPTIDASE A1 DOMAIN-CONTAINING PROTEIN"/>
    <property type="match status" value="1"/>
</dbReference>
<evidence type="ECO:0000256" key="1">
    <source>
        <dbReference type="ARBA" id="ARBA00007447"/>
    </source>
</evidence>